<dbReference type="Proteomes" id="UP000006180">
    <property type="component" value="Chromosome"/>
</dbReference>
<dbReference type="HOGENOM" id="CLU_2525740_0_0_5"/>
<dbReference type="AlphaFoldDB" id="I3WZG9"/>
<evidence type="ECO:0000313" key="3">
    <source>
        <dbReference type="Proteomes" id="UP000006180"/>
    </source>
</evidence>
<proteinExistence type="predicted"/>
<dbReference type="EMBL" id="CP003563">
    <property type="protein sequence ID" value="AFL49025.1"/>
    <property type="molecule type" value="Genomic_DNA"/>
</dbReference>
<feature type="compositionally biased region" description="Polar residues" evidence="1">
    <location>
        <begin position="75"/>
        <end position="84"/>
    </location>
</feature>
<evidence type="ECO:0000256" key="1">
    <source>
        <dbReference type="SAM" id="MobiDB-lite"/>
    </source>
</evidence>
<protein>
    <submittedName>
        <fullName evidence="2">Uncharacterized protein</fullName>
    </submittedName>
</protein>
<evidence type="ECO:0000313" key="2">
    <source>
        <dbReference type="EMBL" id="AFL49025.1"/>
    </source>
</evidence>
<gene>
    <name evidence="2" type="ORF">USDA257_c04280</name>
</gene>
<accession>I3WZG9</accession>
<dbReference type="PATRIC" id="fig|1185652.3.peg.442"/>
<name>I3WZG9_SINF2</name>
<feature type="region of interest" description="Disordered" evidence="1">
    <location>
        <begin position="65"/>
        <end position="84"/>
    </location>
</feature>
<sequence>MRFRGDLRPKLPGNFLRFPASRDLLVIDFGCPLLLAQAGFAGLLKGFSGTRVAIDRLGTAADELESTRMQRVDNAPSSREVTPQ</sequence>
<organism evidence="2 3">
    <name type="scientific">Sinorhizobium fredii (strain USDA 257)</name>
    <dbReference type="NCBI Taxonomy" id="1185652"/>
    <lineage>
        <taxon>Bacteria</taxon>
        <taxon>Pseudomonadati</taxon>
        <taxon>Pseudomonadota</taxon>
        <taxon>Alphaproteobacteria</taxon>
        <taxon>Hyphomicrobiales</taxon>
        <taxon>Rhizobiaceae</taxon>
        <taxon>Sinorhizobium/Ensifer group</taxon>
        <taxon>Sinorhizobium</taxon>
    </lineage>
</organism>
<reference evidence="2 3" key="1">
    <citation type="journal article" date="2012" name="J. Bacteriol.">
        <title>Complete genome sequence of the broad-host-range strain Sinorhizobium fredii USDA257.</title>
        <authorList>
            <person name="Schuldes J."/>
            <person name="Rodriguez Orbegoso M."/>
            <person name="Schmeisser C."/>
            <person name="Krishnan H.B."/>
            <person name="Daniel R."/>
            <person name="Streit W.R."/>
        </authorList>
    </citation>
    <scope>NUCLEOTIDE SEQUENCE [LARGE SCALE GENOMIC DNA]</scope>
    <source>
        <strain evidence="2 3">USDA 257</strain>
    </source>
</reference>
<dbReference type="KEGG" id="sfd:USDA257_c04280"/>
<dbReference type="STRING" id="1185652.USDA257_c04280"/>